<proteinExistence type="predicted"/>
<feature type="compositionally biased region" description="Low complexity" evidence="5">
    <location>
        <begin position="150"/>
        <end position="168"/>
    </location>
</feature>
<comment type="caution">
    <text evidence="6">The sequence shown here is derived from an EMBL/GenBank/DDBJ whole genome shotgun (WGS) entry which is preliminary data.</text>
</comment>
<dbReference type="Proteomes" id="UP000253472">
    <property type="component" value="Unassembled WGS sequence"/>
</dbReference>
<keyword evidence="2" id="KW-0812">Transmembrane</keyword>
<evidence type="ECO:0000256" key="4">
    <source>
        <dbReference type="ARBA" id="ARBA00023136"/>
    </source>
</evidence>
<accession>A0A367YFR4</accession>
<evidence type="ECO:0000256" key="5">
    <source>
        <dbReference type="SAM" id="MobiDB-lite"/>
    </source>
</evidence>
<comment type="subcellular location">
    <subcellularLocation>
        <location evidence="1">Membrane</location>
        <topology evidence="1">Multi-pass membrane protein</topology>
    </subcellularLocation>
</comment>
<keyword evidence="7" id="KW-1185">Reference proteome</keyword>
<reference evidence="6 7" key="1">
    <citation type="submission" date="2018-06" db="EMBL/GenBank/DDBJ databases">
        <title>Whole genome sequencing of Candida tropicalis (genome annotated by CSBL at Korea University).</title>
        <authorList>
            <person name="Ahn J."/>
        </authorList>
    </citation>
    <scope>NUCLEOTIDE SEQUENCE [LARGE SCALE GENOMIC DNA]</scope>
    <source>
        <strain evidence="6 7">ATCC 20962</strain>
    </source>
</reference>
<evidence type="ECO:0000313" key="6">
    <source>
        <dbReference type="EMBL" id="RCK64617.1"/>
    </source>
</evidence>
<dbReference type="OrthoDB" id="5817083at2759"/>
<dbReference type="STRING" id="5486.A0A367YFR4"/>
<evidence type="ECO:0000256" key="2">
    <source>
        <dbReference type="ARBA" id="ARBA00022692"/>
    </source>
</evidence>
<protein>
    <submittedName>
        <fullName evidence="6">Uncharacterized protein</fullName>
    </submittedName>
</protein>
<gene>
    <name evidence="6" type="ORF">Cantr_00391</name>
</gene>
<keyword evidence="3" id="KW-1133">Transmembrane helix</keyword>
<dbReference type="EMBL" id="QLNQ01000022">
    <property type="protein sequence ID" value="RCK64617.1"/>
    <property type="molecule type" value="Genomic_DNA"/>
</dbReference>
<organism evidence="6 7">
    <name type="scientific">Candida viswanathii</name>
    <dbReference type="NCBI Taxonomy" id="5486"/>
    <lineage>
        <taxon>Eukaryota</taxon>
        <taxon>Fungi</taxon>
        <taxon>Dikarya</taxon>
        <taxon>Ascomycota</taxon>
        <taxon>Saccharomycotina</taxon>
        <taxon>Pichiomycetes</taxon>
        <taxon>Debaryomycetaceae</taxon>
        <taxon>Candida/Lodderomyces clade</taxon>
        <taxon>Candida</taxon>
    </lineage>
</organism>
<dbReference type="PANTHER" id="PTHR46283">
    <property type="entry name" value="E3 UBIQUITIN-PROTEIN LIGASE MARCH5"/>
    <property type="match status" value="1"/>
</dbReference>
<dbReference type="AlphaFoldDB" id="A0A367YFR4"/>
<sequence length="699" mass="77623">MSDTDDHSATCCFCLGTDIDIPPFGTISDAKDLISPCSTCSIASHRKCLLDWFNSVPSDKLQIIYAHRKSSSTSIARNHARRGGDGNGNNNHDELGVGAPPANQETNININFSTRALGQFLASVTNSAVVADQLDAEINHSRNSIPGHYPESSLSSSSSSSSSSNSPESLESREYIAYILVPCPQCKQDIVFSMNRSSLLALQSSTKSLITRGVQYGGVFLGITSAMTGVLSMGYIGLTTCGIKMMDCIVPSPILIKILTKKSSLHTHSSYQTLNKILFGESGAGTFPVDNLEQGLMQGLIDPFKFLRIPVLPIVMYRSRTSSIFQCFFGKEKLNSWITEAMIFSYISSMSDHKLVRVLAKNFVEVVKQATKNPWSFSILNLVKGIDWTNSRNVISLLIPIRWLYDLFYRLTFNREYFNMTMRIRPRAIANSLSSEEVDDLEDLNNQFHELTKKHIRTYKAISKKIDSSNTFKIPFITTIYKKLLYFMKIKSTSFKYLKLKLLINLKYTLACLKHDYSHTFSHQSIIIKSITTILWPFLSSKLSHILILPILSSTSWLKFSELSTDKKILIGNIVGLVAVSLAKELCNMYLVKLKVSQMANIQALNLQDSQIIKEVSSTLLGSTLTEDPMGNGGAVVVDLMDDDDDDELIINGNDDDADEEDAGQPEENNFTRLAAQLGLGNFANASLFNDDFPGNFPS</sequence>
<feature type="region of interest" description="Disordered" evidence="5">
    <location>
        <begin position="141"/>
        <end position="168"/>
    </location>
</feature>
<feature type="region of interest" description="Disordered" evidence="5">
    <location>
        <begin position="74"/>
        <end position="102"/>
    </location>
</feature>
<evidence type="ECO:0000256" key="3">
    <source>
        <dbReference type="ARBA" id="ARBA00022989"/>
    </source>
</evidence>
<evidence type="ECO:0000256" key="1">
    <source>
        <dbReference type="ARBA" id="ARBA00004141"/>
    </source>
</evidence>
<dbReference type="GO" id="GO:0016020">
    <property type="term" value="C:membrane"/>
    <property type="evidence" value="ECO:0007669"/>
    <property type="project" value="UniProtKB-SubCell"/>
</dbReference>
<evidence type="ECO:0000313" key="7">
    <source>
        <dbReference type="Proteomes" id="UP000253472"/>
    </source>
</evidence>
<name>A0A367YFR4_9ASCO</name>
<keyword evidence="4" id="KW-0472">Membrane</keyword>